<name>A0A9Q1IM44_SYNKA</name>
<proteinExistence type="inferred from homology"/>
<comment type="subcellular location">
    <subcellularLocation>
        <location evidence="4">Secreted</location>
    </subcellularLocation>
</comment>
<dbReference type="PANTHER" id="PTHR45869:SF2">
    <property type="entry name" value="C-REACTIVE PROTEIN-RELATED"/>
    <property type="match status" value="1"/>
</dbReference>
<dbReference type="PRINTS" id="PR00895">
    <property type="entry name" value="PENTAXIN"/>
</dbReference>
<dbReference type="GO" id="GO:0005576">
    <property type="term" value="C:extracellular region"/>
    <property type="evidence" value="ECO:0007669"/>
    <property type="project" value="UniProtKB-SubCell"/>
</dbReference>
<evidence type="ECO:0000313" key="7">
    <source>
        <dbReference type="Proteomes" id="UP001152622"/>
    </source>
</evidence>
<keyword evidence="2 4" id="KW-0106">Calcium</keyword>
<evidence type="ECO:0000256" key="3">
    <source>
        <dbReference type="PROSITE-ProRule" id="PRU01172"/>
    </source>
</evidence>
<dbReference type="InterPro" id="IPR013320">
    <property type="entry name" value="ConA-like_dom_sf"/>
</dbReference>
<gene>
    <name evidence="6" type="ORF">SKAU_G00289210</name>
</gene>
<comment type="cofactor">
    <cofactor evidence="4">
        <name>Ca(2+)</name>
        <dbReference type="ChEBI" id="CHEBI:29108"/>
    </cofactor>
    <text evidence="4">Binds 2 calcium ions per subunit.</text>
</comment>
<protein>
    <recommendedName>
        <fullName evidence="4">Pentraxin family member</fullName>
    </recommendedName>
</protein>
<comment type="caution">
    <text evidence="6">The sequence shown here is derived from an EMBL/GenBank/DDBJ whole genome shotgun (WGS) entry which is preliminary data.</text>
</comment>
<dbReference type="SUPFAM" id="SSF49899">
    <property type="entry name" value="Concanavalin A-like lectins/glucanases"/>
    <property type="match status" value="1"/>
</dbReference>
<dbReference type="Gene3D" id="2.60.120.200">
    <property type="match status" value="1"/>
</dbReference>
<dbReference type="Proteomes" id="UP001152622">
    <property type="component" value="Chromosome 12"/>
</dbReference>
<organism evidence="6 7">
    <name type="scientific">Synaphobranchus kaupii</name>
    <name type="common">Kaup's arrowtooth eel</name>
    <dbReference type="NCBI Taxonomy" id="118154"/>
    <lineage>
        <taxon>Eukaryota</taxon>
        <taxon>Metazoa</taxon>
        <taxon>Chordata</taxon>
        <taxon>Craniata</taxon>
        <taxon>Vertebrata</taxon>
        <taxon>Euteleostomi</taxon>
        <taxon>Actinopterygii</taxon>
        <taxon>Neopterygii</taxon>
        <taxon>Teleostei</taxon>
        <taxon>Anguilliformes</taxon>
        <taxon>Synaphobranchidae</taxon>
        <taxon>Synaphobranchus</taxon>
    </lineage>
</organism>
<evidence type="ECO:0000256" key="1">
    <source>
        <dbReference type="ARBA" id="ARBA00022723"/>
    </source>
</evidence>
<dbReference type="InterPro" id="IPR051005">
    <property type="entry name" value="Pentraxin_domain"/>
</dbReference>
<feature type="domain" description="Pentraxin (PTX)" evidence="5">
    <location>
        <begin position="15"/>
        <end position="216"/>
    </location>
</feature>
<dbReference type="GO" id="GO:0046872">
    <property type="term" value="F:metal ion binding"/>
    <property type="evidence" value="ECO:0007669"/>
    <property type="project" value="UniProtKB-KW"/>
</dbReference>
<dbReference type="Pfam" id="PF00354">
    <property type="entry name" value="Pentaxin"/>
    <property type="match status" value="1"/>
</dbReference>
<comment type="subunit">
    <text evidence="4">Homopentamer. Pentaxin (or pentraxin) have a discoid arrangement of 5 non-covalently bound subunits.</text>
</comment>
<dbReference type="PROSITE" id="PS51828">
    <property type="entry name" value="PTX_2"/>
    <property type="match status" value="1"/>
</dbReference>
<evidence type="ECO:0000256" key="2">
    <source>
        <dbReference type="ARBA" id="ARBA00022837"/>
    </source>
</evidence>
<sequence length="216" mass="24438">MVFGQVHGQLQAGLYGKALVFPTETDNSYVTLTPQKPLELKAFTLCMNVATELKGAREVILFAYRTRHQDEFNVWRKLDGRCAFHMGIAGVIFDISPLNTFKTKLCVTWESTTGLSAFWVDGKRSIRKVFKPGHMIQPNGTILLGQDPDSYVRNFEADQSFVGEISDVNMWDYVLPERTIKVLHSCGTRHVPKGNIFDWETDEYQIHGTVFVASAD</sequence>
<keyword evidence="1 4" id="KW-0479">Metal-binding</keyword>
<dbReference type="OrthoDB" id="547680at2759"/>
<dbReference type="SMART" id="SM00159">
    <property type="entry name" value="PTX"/>
    <property type="match status" value="1"/>
</dbReference>
<evidence type="ECO:0000256" key="4">
    <source>
        <dbReference type="RuleBase" id="RU362112"/>
    </source>
</evidence>
<dbReference type="EMBL" id="JAINUF010000012">
    <property type="protein sequence ID" value="KAJ8344728.1"/>
    <property type="molecule type" value="Genomic_DNA"/>
</dbReference>
<evidence type="ECO:0000313" key="6">
    <source>
        <dbReference type="EMBL" id="KAJ8344728.1"/>
    </source>
</evidence>
<keyword evidence="7" id="KW-1185">Reference proteome</keyword>
<comment type="similarity">
    <text evidence="4">Belongs to the pentraxin family.</text>
</comment>
<comment type="caution">
    <text evidence="3">Lacks conserved residue(s) required for the propagation of feature annotation.</text>
</comment>
<reference evidence="6" key="1">
    <citation type="journal article" date="2023" name="Science">
        <title>Genome structures resolve the early diversification of teleost fishes.</title>
        <authorList>
            <person name="Parey E."/>
            <person name="Louis A."/>
            <person name="Montfort J."/>
            <person name="Bouchez O."/>
            <person name="Roques C."/>
            <person name="Iampietro C."/>
            <person name="Lluch J."/>
            <person name="Castinel A."/>
            <person name="Donnadieu C."/>
            <person name="Desvignes T."/>
            <person name="Floi Bucao C."/>
            <person name="Jouanno E."/>
            <person name="Wen M."/>
            <person name="Mejri S."/>
            <person name="Dirks R."/>
            <person name="Jansen H."/>
            <person name="Henkel C."/>
            <person name="Chen W.J."/>
            <person name="Zahm M."/>
            <person name="Cabau C."/>
            <person name="Klopp C."/>
            <person name="Thompson A.W."/>
            <person name="Robinson-Rechavi M."/>
            <person name="Braasch I."/>
            <person name="Lecointre G."/>
            <person name="Bobe J."/>
            <person name="Postlethwait J.H."/>
            <person name="Berthelot C."/>
            <person name="Roest Crollius H."/>
            <person name="Guiguen Y."/>
        </authorList>
    </citation>
    <scope>NUCLEOTIDE SEQUENCE</scope>
    <source>
        <strain evidence="6">WJC10195</strain>
    </source>
</reference>
<dbReference type="AlphaFoldDB" id="A0A9Q1IM44"/>
<evidence type="ECO:0000259" key="5">
    <source>
        <dbReference type="PROSITE" id="PS51828"/>
    </source>
</evidence>
<accession>A0A9Q1IM44</accession>
<dbReference type="PANTHER" id="PTHR45869">
    <property type="entry name" value="C-REACTIVE PROTEIN-RELATED"/>
    <property type="match status" value="1"/>
</dbReference>
<dbReference type="InterPro" id="IPR001759">
    <property type="entry name" value="PTX_dom"/>
</dbReference>
<dbReference type="CDD" id="cd00152">
    <property type="entry name" value="PTX"/>
    <property type="match status" value="1"/>
</dbReference>